<name>A0A1E5QCZ5_9PROT</name>
<protein>
    <recommendedName>
        <fullName evidence="4">DUF2946 domain-containing protein</fullName>
    </recommendedName>
</protein>
<dbReference type="Proteomes" id="UP000095347">
    <property type="component" value="Unassembled WGS sequence"/>
</dbReference>
<evidence type="ECO:0000313" key="2">
    <source>
        <dbReference type="EMBL" id="OEJ69621.1"/>
    </source>
</evidence>
<dbReference type="AlphaFoldDB" id="A0A1E5QCZ5"/>
<accession>A0A1E5QCZ5</accession>
<feature type="region of interest" description="Disordered" evidence="1">
    <location>
        <begin position="88"/>
        <end position="108"/>
    </location>
</feature>
<dbReference type="EMBL" id="MCGG01000002">
    <property type="protein sequence ID" value="OEJ69621.1"/>
    <property type="molecule type" value="Genomic_DNA"/>
</dbReference>
<proteinExistence type="predicted"/>
<organism evidence="2 3">
    <name type="scientific">Magnetovibrio blakemorei</name>
    <dbReference type="NCBI Taxonomy" id="28181"/>
    <lineage>
        <taxon>Bacteria</taxon>
        <taxon>Pseudomonadati</taxon>
        <taxon>Pseudomonadota</taxon>
        <taxon>Alphaproteobacteria</taxon>
        <taxon>Rhodospirillales</taxon>
        <taxon>Magnetovibrionaceae</taxon>
        <taxon>Magnetovibrio</taxon>
    </lineage>
</organism>
<reference evidence="3" key="1">
    <citation type="submission" date="2016-07" db="EMBL/GenBank/DDBJ databases">
        <authorList>
            <person name="Florea S."/>
            <person name="Webb J.S."/>
            <person name="Jaromczyk J."/>
            <person name="Schardl C.L."/>
        </authorList>
    </citation>
    <scope>NUCLEOTIDE SEQUENCE [LARGE SCALE GENOMIC DNA]</scope>
    <source>
        <strain evidence="3">MV-1</strain>
    </source>
</reference>
<evidence type="ECO:0000313" key="3">
    <source>
        <dbReference type="Proteomes" id="UP000095347"/>
    </source>
</evidence>
<dbReference type="STRING" id="28181.BEN30_01925"/>
<keyword evidence="3" id="KW-1185">Reference proteome</keyword>
<dbReference type="InterPro" id="IPR021333">
    <property type="entry name" value="DUF2946"/>
</dbReference>
<dbReference type="Pfam" id="PF11162">
    <property type="entry name" value="DUF2946"/>
    <property type="match status" value="1"/>
</dbReference>
<sequence length="108" mass="11350">MVLQIIAPLLLSGANAANLDAGLKQFNAICTANGIVYLQFGDEDDPEVPVSTDCPFCQLHALSALALPSEQLLAFGVKANTHFPVPTSQRFVPPAHLTDGDPTRGPPA</sequence>
<evidence type="ECO:0000256" key="1">
    <source>
        <dbReference type="SAM" id="MobiDB-lite"/>
    </source>
</evidence>
<gene>
    <name evidence="2" type="ORF">BEN30_01925</name>
</gene>
<evidence type="ECO:0008006" key="4">
    <source>
        <dbReference type="Google" id="ProtNLM"/>
    </source>
</evidence>
<comment type="caution">
    <text evidence="2">The sequence shown here is derived from an EMBL/GenBank/DDBJ whole genome shotgun (WGS) entry which is preliminary data.</text>
</comment>